<name>A0A6A6BEM0_9PEZI</name>
<reference evidence="4" key="1">
    <citation type="journal article" date="2020" name="Stud. Mycol.">
        <title>101 Dothideomycetes genomes: a test case for predicting lifestyles and emergence of pathogens.</title>
        <authorList>
            <person name="Haridas S."/>
            <person name="Albert R."/>
            <person name="Binder M."/>
            <person name="Bloem J."/>
            <person name="Labutti K."/>
            <person name="Salamov A."/>
            <person name="Andreopoulos B."/>
            <person name="Baker S."/>
            <person name="Barry K."/>
            <person name="Bills G."/>
            <person name="Bluhm B."/>
            <person name="Cannon C."/>
            <person name="Castanera R."/>
            <person name="Culley D."/>
            <person name="Daum C."/>
            <person name="Ezra D."/>
            <person name="Gonzalez J."/>
            <person name="Henrissat B."/>
            <person name="Kuo A."/>
            <person name="Liang C."/>
            <person name="Lipzen A."/>
            <person name="Lutzoni F."/>
            <person name="Magnuson J."/>
            <person name="Mondo S."/>
            <person name="Nolan M."/>
            <person name="Ohm R."/>
            <person name="Pangilinan J."/>
            <person name="Park H.-J."/>
            <person name="Ramirez L."/>
            <person name="Alfaro M."/>
            <person name="Sun H."/>
            <person name="Tritt A."/>
            <person name="Yoshinaga Y."/>
            <person name="Zwiers L.-H."/>
            <person name="Turgeon B."/>
            <person name="Goodwin S."/>
            <person name="Spatafora J."/>
            <person name="Crous P."/>
            <person name="Grigoriev I."/>
        </authorList>
    </citation>
    <scope>NUCLEOTIDE SEQUENCE</scope>
    <source>
        <strain evidence="4">CBS 121167</strain>
    </source>
</reference>
<evidence type="ECO:0000313" key="5">
    <source>
        <dbReference type="Proteomes" id="UP000799438"/>
    </source>
</evidence>
<gene>
    <name evidence="4" type="ORF">K452DRAFT_270397</name>
</gene>
<evidence type="ECO:0000313" key="4">
    <source>
        <dbReference type="EMBL" id="KAF2142612.1"/>
    </source>
</evidence>
<evidence type="ECO:0000259" key="3">
    <source>
        <dbReference type="PROSITE" id="PS50157"/>
    </source>
</evidence>
<dbReference type="OrthoDB" id="20872at2759"/>
<keyword evidence="1" id="KW-0863">Zinc-finger</keyword>
<protein>
    <recommendedName>
        <fullName evidence="3">C2H2-type domain-containing protein</fullName>
    </recommendedName>
</protein>
<feature type="region of interest" description="Disordered" evidence="2">
    <location>
        <begin position="413"/>
        <end position="465"/>
    </location>
</feature>
<dbReference type="PROSITE" id="PS00028">
    <property type="entry name" value="ZINC_FINGER_C2H2_1"/>
    <property type="match status" value="1"/>
</dbReference>
<organism evidence="4 5">
    <name type="scientific">Aplosporella prunicola CBS 121167</name>
    <dbReference type="NCBI Taxonomy" id="1176127"/>
    <lineage>
        <taxon>Eukaryota</taxon>
        <taxon>Fungi</taxon>
        <taxon>Dikarya</taxon>
        <taxon>Ascomycota</taxon>
        <taxon>Pezizomycotina</taxon>
        <taxon>Dothideomycetes</taxon>
        <taxon>Dothideomycetes incertae sedis</taxon>
        <taxon>Botryosphaeriales</taxon>
        <taxon>Aplosporellaceae</taxon>
        <taxon>Aplosporella</taxon>
    </lineage>
</organism>
<sequence>MPPNIQRSLIDKDHMIRAWREQNEEHPSSEGLGIIGSLFEACIVLFRLALGRARQEPAVSSNYRSLDDSFAALFFWGDGFGVARGELDTKLQQCGELREATLSLLLAIGTLLSQGLIHLVAGKLACDDMLRKSNIDSLLDQARSTIIDEEQAVDCPFENIDELSMNLETYVDCLSNLGSSLEYPATLDAGQEEAREPVSLSDRLAHQHYTELIGSRFPRAQETLLERLGKCNWDRYQRISAQRKIAALLNYEEHTGDPEDKDALSRYYDSGLGSSIPLSSLMYAETVATSISTRAEISHGKLPRRPDEAKKGMPFVCEVCYRTVLIKRTKQWKEHVFQDLRAYVCIFEGCPWLGVPFESCQAMTDHLGTHHKFAPQWTSQHCPLCCEPTPEGWSQISLHFARHMEEIALGALPPTEDSDASSDSNSTPSACPEDAQSTQFQTKNEDDPDNSGSAMQDPGPEFPRHTRSYAQSELLLIEDPFSCPGCGKHFPYGGNNLRRHIDHACPANPRSFECPYAACSKVYKRKDALLFHIGKHYDNAPDLTPGALKEQAGPASGLD</sequence>
<dbReference type="PROSITE" id="PS50157">
    <property type="entry name" value="ZINC_FINGER_C2H2_2"/>
    <property type="match status" value="1"/>
</dbReference>
<dbReference type="InterPro" id="IPR058925">
    <property type="entry name" value="zf-C2H2_AcuF"/>
</dbReference>
<dbReference type="Gene3D" id="3.30.160.60">
    <property type="entry name" value="Classic Zinc Finger"/>
    <property type="match status" value="1"/>
</dbReference>
<keyword evidence="5" id="KW-1185">Reference proteome</keyword>
<dbReference type="SUPFAM" id="SSF57667">
    <property type="entry name" value="beta-beta-alpha zinc fingers"/>
    <property type="match status" value="1"/>
</dbReference>
<evidence type="ECO:0000256" key="1">
    <source>
        <dbReference type="PROSITE-ProRule" id="PRU00042"/>
    </source>
</evidence>
<dbReference type="GO" id="GO:0008270">
    <property type="term" value="F:zinc ion binding"/>
    <property type="evidence" value="ECO:0007669"/>
    <property type="project" value="UniProtKB-KW"/>
</dbReference>
<dbReference type="GeneID" id="54296479"/>
<dbReference type="SMART" id="SM00355">
    <property type="entry name" value="ZnF_C2H2"/>
    <property type="match status" value="3"/>
</dbReference>
<dbReference type="PANTHER" id="PTHR35391:SF7">
    <property type="entry name" value="C2H2-TYPE DOMAIN-CONTAINING PROTEIN"/>
    <property type="match status" value="1"/>
</dbReference>
<dbReference type="RefSeq" id="XP_033398324.1">
    <property type="nucleotide sequence ID" value="XM_033538983.1"/>
</dbReference>
<proteinExistence type="predicted"/>
<evidence type="ECO:0000256" key="2">
    <source>
        <dbReference type="SAM" id="MobiDB-lite"/>
    </source>
</evidence>
<dbReference type="EMBL" id="ML995484">
    <property type="protein sequence ID" value="KAF2142612.1"/>
    <property type="molecule type" value="Genomic_DNA"/>
</dbReference>
<dbReference type="AlphaFoldDB" id="A0A6A6BEM0"/>
<dbReference type="InterPro" id="IPR036236">
    <property type="entry name" value="Znf_C2H2_sf"/>
</dbReference>
<dbReference type="Proteomes" id="UP000799438">
    <property type="component" value="Unassembled WGS sequence"/>
</dbReference>
<feature type="domain" description="C2H2-type" evidence="3">
    <location>
        <begin position="512"/>
        <end position="541"/>
    </location>
</feature>
<accession>A0A6A6BEM0</accession>
<keyword evidence="1" id="KW-0862">Zinc</keyword>
<keyword evidence="1" id="KW-0479">Metal-binding</keyword>
<dbReference type="InterPro" id="IPR013087">
    <property type="entry name" value="Znf_C2H2_type"/>
</dbReference>
<dbReference type="PANTHER" id="PTHR35391">
    <property type="entry name" value="C2H2-TYPE DOMAIN-CONTAINING PROTEIN-RELATED"/>
    <property type="match status" value="1"/>
</dbReference>
<dbReference type="Pfam" id="PF26082">
    <property type="entry name" value="zf-C2H2_AcuF"/>
    <property type="match status" value="1"/>
</dbReference>